<dbReference type="GO" id="GO:0043022">
    <property type="term" value="F:ribosome binding"/>
    <property type="evidence" value="ECO:0007669"/>
    <property type="project" value="InterPro"/>
</dbReference>
<dbReference type="SMART" id="SM01376">
    <property type="entry name" value="eIF-5a"/>
    <property type="match status" value="1"/>
</dbReference>
<dbReference type="PIRSF" id="PIRSF003025">
    <property type="entry name" value="eIF5A"/>
    <property type="match status" value="1"/>
</dbReference>
<dbReference type="GO" id="GO:0003723">
    <property type="term" value="F:RNA binding"/>
    <property type="evidence" value="ECO:0007669"/>
    <property type="project" value="InterPro"/>
</dbReference>
<dbReference type="Gene3D" id="2.40.50.140">
    <property type="entry name" value="Nucleic acid-binding proteins"/>
    <property type="match status" value="1"/>
</dbReference>
<dbReference type="GO" id="GO:0045905">
    <property type="term" value="P:positive regulation of translational termination"/>
    <property type="evidence" value="ECO:0007669"/>
    <property type="project" value="InterPro"/>
</dbReference>
<comment type="caution">
    <text evidence="2">The sequence shown here is derived from an EMBL/GenBank/DDBJ whole genome shotgun (WGS) entry which is preliminary data.</text>
</comment>
<dbReference type="Pfam" id="PF21485">
    <property type="entry name" value="IF5A-like_N"/>
    <property type="match status" value="1"/>
</dbReference>
<protein>
    <recommendedName>
        <fullName evidence="1">Translation initiation factor 5A C-terminal domain-containing protein</fullName>
    </recommendedName>
</protein>
<reference evidence="2 3" key="1">
    <citation type="journal article" date="2016" name="Sci. Rep.">
        <title>Metabolic traits of an uncultured archaeal lineage -MSBL1- from brine pools of the Red Sea.</title>
        <authorList>
            <person name="Mwirichia R."/>
            <person name="Alam I."/>
            <person name="Rashid M."/>
            <person name="Vinu M."/>
            <person name="Ba-Alawi W."/>
            <person name="Anthony Kamau A."/>
            <person name="Kamanda Ngugi D."/>
            <person name="Goker M."/>
            <person name="Klenk H.P."/>
            <person name="Bajic V."/>
            <person name="Stingl U."/>
        </authorList>
    </citation>
    <scope>NUCLEOTIDE SEQUENCE [LARGE SCALE GENOMIC DNA]</scope>
    <source>
        <strain evidence="2">SCGC-AAA261D19</strain>
    </source>
</reference>
<feature type="domain" description="Translation initiation factor 5A C-terminal" evidence="1">
    <location>
        <begin position="68"/>
        <end position="127"/>
    </location>
</feature>
<dbReference type="Proteomes" id="UP000070400">
    <property type="component" value="Unassembled WGS sequence"/>
</dbReference>
<dbReference type="InterPro" id="IPR001884">
    <property type="entry name" value="IF5A-like"/>
</dbReference>
<accession>A0A133V782</accession>
<dbReference type="SUPFAM" id="SSF50249">
    <property type="entry name" value="Nucleic acid-binding proteins"/>
    <property type="match status" value="1"/>
</dbReference>
<evidence type="ECO:0000259" key="1">
    <source>
        <dbReference type="SMART" id="SM01376"/>
    </source>
</evidence>
<dbReference type="InterPro" id="IPR048670">
    <property type="entry name" value="IF5A-like_N"/>
</dbReference>
<sequence>MAGIKEVSDLREKSIINIGEEPCRIVKISSSMPGKHGHKKYSIEAVGVFDGRKRNISKPSDAKIEIPDVEMGNAQVISLLEESAQLMSMSTYETFEVKITEELRNELKEGDEVEYIQVAGRRKIEGKG</sequence>
<dbReference type="PANTHER" id="PTHR11673">
    <property type="entry name" value="TRANSLATION INITIATION FACTOR 5A FAMILY MEMBER"/>
    <property type="match status" value="1"/>
</dbReference>
<dbReference type="AlphaFoldDB" id="A0A133V782"/>
<dbReference type="InterPro" id="IPR014722">
    <property type="entry name" value="Rib_uL2_dom2"/>
</dbReference>
<name>A0A133V782_9EURY</name>
<dbReference type="EMBL" id="LHXX01000019">
    <property type="protein sequence ID" value="KXB02284.1"/>
    <property type="molecule type" value="Genomic_DNA"/>
</dbReference>
<dbReference type="GO" id="GO:0045901">
    <property type="term" value="P:positive regulation of translational elongation"/>
    <property type="evidence" value="ECO:0007669"/>
    <property type="project" value="InterPro"/>
</dbReference>
<dbReference type="InterPro" id="IPR020189">
    <property type="entry name" value="IF5A_C"/>
</dbReference>
<evidence type="ECO:0000313" key="3">
    <source>
        <dbReference type="Proteomes" id="UP000070400"/>
    </source>
</evidence>
<dbReference type="Gene3D" id="2.30.30.30">
    <property type="match status" value="1"/>
</dbReference>
<dbReference type="GO" id="GO:0003746">
    <property type="term" value="F:translation elongation factor activity"/>
    <property type="evidence" value="ECO:0007669"/>
    <property type="project" value="InterPro"/>
</dbReference>
<dbReference type="InterPro" id="IPR008991">
    <property type="entry name" value="Translation_prot_SH3-like_sf"/>
</dbReference>
<dbReference type="SUPFAM" id="SSF50104">
    <property type="entry name" value="Translation proteins SH3-like domain"/>
    <property type="match status" value="1"/>
</dbReference>
<keyword evidence="3" id="KW-1185">Reference proteome</keyword>
<dbReference type="NCBIfam" id="NF003076">
    <property type="entry name" value="PRK03999.1"/>
    <property type="match status" value="1"/>
</dbReference>
<dbReference type="NCBIfam" id="TIGR00037">
    <property type="entry name" value="eIF_5A"/>
    <property type="match status" value="1"/>
</dbReference>
<organism evidence="2 3">
    <name type="scientific">candidate division MSBL1 archaeon SCGC-AAA261D19</name>
    <dbReference type="NCBI Taxonomy" id="1698273"/>
    <lineage>
        <taxon>Archaea</taxon>
        <taxon>Methanobacteriati</taxon>
        <taxon>Methanobacteriota</taxon>
        <taxon>candidate division MSBL1</taxon>
    </lineage>
</organism>
<gene>
    <name evidence="2" type="ORF">AKJ43_02055</name>
</gene>
<dbReference type="InterPro" id="IPR012340">
    <property type="entry name" value="NA-bd_OB-fold"/>
</dbReference>
<proteinExistence type="predicted"/>
<evidence type="ECO:0000313" key="2">
    <source>
        <dbReference type="EMBL" id="KXB02284.1"/>
    </source>
</evidence>